<keyword evidence="7" id="KW-0677">Repeat</keyword>
<dbReference type="InterPro" id="IPR050567">
    <property type="entry name" value="Mitochondrial_Carrier"/>
</dbReference>
<dbReference type="AlphaFoldDB" id="A0A642UQ95"/>
<evidence type="ECO:0000313" key="13">
    <source>
        <dbReference type="EMBL" id="KAA8901075.1"/>
    </source>
</evidence>
<comment type="caution">
    <text evidence="13">The sequence shown here is derived from an EMBL/GenBank/DDBJ whole genome shotgun (WGS) entry which is preliminary data.</text>
</comment>
<keyword evidence="5 12" id="KW-0813">Transport</keyword>
<dbReference type="OrthoDB" id="2382881at2759"/>
<dbReference type="Proteomes" id="UP000449547">
    <property type="component" value="Unassembled WGS sequence"/>
</dbReference>
<evidence type="ECO:0000256" key="10">
    <source>
        <dbReference type="ARBA" id="ARBA00023136"/>
    </source>
</evidence>
<comment type="similarity">
    <text evidence="3 12">Belongs to the mitochondrial carrier (TC 2.A.29) family.</text>
</comment>
<reference evidence="13 14" key="1">
    <citation type="submission" date="2019-07" db="EMBL/GenBank/DDBJ databases">
        <title>Genome assembly of two rare yeast pathogens: Diutina rugosa and Trichomonascus ciferrii.</title>
        <authorList>
            <person name="Mixao V."/>
            <person name="Saus E."/>
            <person name="Hansen A."/>
            <person name="Lass-Flor C."/>
            <person name="Gabaldon T."/>
        </authorList>
    </citation>
    <scope>NUCLEOTIDE SEQUENCE [LARGE SCALE GENOMIC DNA]</scope>
    <source>
        <strain evidence="13 14">CBS 613</strain>
    </source>
</reference>
<dbReference type="Pfam" id="PF00153">
    <property type="entry name" value="Mito_carr"/>
    <property type="match status" value="3"/>
</dbReference>
<dbReference type="Gene3D" id="1.50.40.10">
    <property type="entry name" value="Mitochondrial carrier domain"/>
    <property type="match status" value="1"/>
</dbReference>
<dbReference type="VEuPathDB" id="FungiDB:DIURU_003445"/>
<keyword evidence="10 11" id="KW-0472">Membrane</keyword>
<feature type="repeat" description="Solcar" evidence="11">
    <location>
        <begin position="124"/>
        <end position="213"/>
    </location>
</feature>
<dbReference type="RefSeq" id="XP_034011698.1">
    <property type="nucleotide sequence ID" value="XM_034156208.1"/>
</dbReference>
<evidence type="ECO:0000256" key="8">
    <source>
        <dbReference type="ARBA" id="ARBA00022989"/>
    </source>
</evidence>
<keyword evidence="14" id="KW-1185">Reference proteome</keyword>
<dbReference type="OMA" id="NRRMYRG"/>
<dbReference type="EMBL" id="SWFT01000105">
    <property type="protein sequence ID" value="KAA8901075.1"/>
    <property type="molecule type" value="Genomic_DNA"/>
</dbReference>
<accession>A0A642UQ95</accession>
<keyword evidence="6 11" id="KW-0812">Transmembrane</keyword>
<evidence type="ECO:0000256" key="9">
    <source>
        <dbReference type="ARBA" id="ARBA00023128"/>
    </source>
</evidence>
<dbReference type="PROSITE" id="PS50920">
    <property type="entry name" value="SOLCAR"/>
    <property type="match status" value="3"/>
</dbReference>
<proteinExistence type="inferred from homology"/>
<gene>
    <name evidence="13" type="ORF">DIURU_003445</name>
</gene>
<dbReference type="InterPro" id="IPR018108">
    <property type="entry name" value="MCP_transmembrane"/>
</dbReference>
<evidence type="ECO:0000256" key="11">
    <source>
        <dbReference type="PROSITE-ProRule" id="PRU00282"/>
    </source>
</evidence>
<dbReference type="InterPro" id="IPR023395">
    <property type="entry name" value="MCP_dom_sf"/>
</dbReference>
<dbReference type="GO" id="GO:0031966">
    <property type="term" value="C:mitochondrial membrane"/>
    <property type="evidence" value="ECO:0007669"/>
    <property type="project" value="UniProtKB-SubCell"/>
</dbReference>
<sequence>MTLPAITGHLDHDKAYDVFPEKLKPYRPTILAYSASLVQMGVGYPLDTVKVKMQAYRSFTGYSDCIKQTYQTQGLAGFYRGILSPLLSTSLVRTLNVMLFSEAKPIVAQYLNFGKFGKDHPYIANVPVCFLSGAFAGFNTTFISCPFEYIKVVMQLQRGSPSNVAIPSLGQVVKLIVKYDGYLGLYRGFKYHAPRDAIGSGIYFATYESVKSVCNRFINGDPSKPSPVSILVAGGASGIMGWLCIYPIDTLKSRYQKGVVKNIFRKARSEKPIPVDPGKLAFNRDMFRGLGISMTRTFLVNSIFFSMYEFTMAHFK</sequence>
<dbReference type="PANTHER" id="PTHR45624">
    <property type="entry name" value="MITOCHONDRIAL BASIC AMINO ACIDS TRANSPORTER-RELATED"/>
    <property type="match status" value="1"/>
</dbReference>
<feature type="repeat" description="Solcar" evidence="11">
    <location>
        <begin position="23"/>
        <end position="106"/>
    </location>
</feature>
<comment type="function">
    <text evidence="1">Mitochondrial transporter that mediates uptake of thiamine pyrophosphate (ThPP) into mitochondria.</text>
</comment>
<evidence type="ECO:0000256" key="5">
    <source>
        <dbReference type="ARBA" id="ARBA00022448"/>
    </source>
</evidence>
<dbReference type="SUPFAM" id="SSF103506">
    <property type="entry name" value="Mitochondrial carrier"/>
    <property type="match status" value="1"/>
</dbReference>
<feature type="repeat" description="Solcar" evidence="11">
    <location>
        <begin position="225"/>
        <end position="314"/>
    </location>
</feature>
<keyword evidence="8" id="KW-1133">Transmembrane helix</keyword>
<evidence type="ECO:0000256" key="3">
    <source>
        <dbReference type="ARBA" id="ARBA00006375"/>
    </source>
</evidence>
<dbReference type="GO" id="GO:0022857">
    <property type="term" value="F:transmembrane transporter activity"/>
    <property type="evidence" value="ECO:0007669"/>
    <property type="project" value="TreeGrafter"/>
</dbReference>
<evidence type="ECO:0000256" key="2">
    <source>
        <dbReference type="ARBA" id="ARBA00004225"/>
    </source>
</evidence>
<comment type="subcellular location">
    <subcellularLocation>
        <location evidence="2">Mitochondrion membrane</location>
        <topology evidence="2">Multi-pass membrane protein</topology>
    </subcellularLocation>
</comment>
<dbReference type="GeneID" id="54782096"/>
<evidence type="ECO:0000256" key="4">
    <source>
        <dbReference type="ARBA" id="ARBA00021935"/>
    </source>
</evidence>
<evidence type="ECO:0000256" key="12">
    <source>
        <dbReference type="RuleBase" id="RU000488"/>
    </source>
</evidence>
<organism evidence="13 14">
    <name type="scientific">Diutina rugosa</name>
    <name type="common">Yeast</name>
    <name type="synonym">Candida rugosa</name>
    <dbReference type="NCBI Taxonomy" id="5481"/>
    <lineage>
        <taxon>Eukaryota</taxon>
        <taxon>Fungi</taxon>
        <taxon>Dikarya</taxon>
        <taxon>Ascomycota</taxon>
        <taxon>Saccharomycotina</taxon>
        <taxon>Pichiomycetes</taxon>
        <taxon>Debaryomycetaceae</taxon>
        <taxon>Diutina</taxon>
    </lineage>
</organism>
<evidence type="ECO:0000256" key="1">
    <source>
        <dbReference type="ARBA" id="ARBA00002238"/>
    </source>
</evidence>
<protein>
    <recommendedName>
        <fullName evidence="4">Mitochondrial thiamine pyrophosphate carrier 1</fullName>
    </recommendedName>
</protein>
<evidence type="ECO:0000256" key="6">
    <source>
        <dbReference type="ARBA" id="ARBA00022692"/>
    </source>
</evidence>
<name>A0A642UQ95_DIURU</name>
<evidence type="ECO:0000313" key="14">
    <source>
        <dbReference type="Proteomes" id="UP000449547"/>
    </source>
</evidence>
<dbReference type="PANTHER" id="PTHR45624:SF9">
    <property type="entry name" value="CARRIER PROTEIN, PUTATIVE (AFU_ORTHOLOGUE AFUA_4G06390)-RELATED"/>
    <property type="match status" value="1"/>
</dbReference>
<evidence type="ECO:0000256" key="7">
    <source>
        <dbReference type="ARBA" id="ARBA00022737"/>
    </source>
</evidence>
<keyword evidence="9" id="KW-0496">Mitochondrion</keyword>